<proteinExistence type="inferred from homology"/>
<dbReference type="EMBL" id="MFJV01000001">
    <property type="protein sequence ID" value="OGG23618.1"/>
    <property type="molecule type" value="Genomic_DNA"/>
</dbReference>
<name>A0A1F6AFT7_9BACT</name>
<dbReference type="AlphaFoldDB" id="A0A1F6AFT7"/>
<dbReference type="GO" id="GO:1904680">
    <property type="term" value="F:peptide transmembrane transporter activity"/>
    <property type="evidence" value="ECO:0007669"/>
    <property type="project" value="TreeGrafter"/>
</dbReference>
<dbReference type="InterPro" id="IPR000914">
    <property type="entry name" value="SBP_5_dom"/>
</dbReference>
<dbReference type="SUPFAM" id="SSF53850">
    <property type="entry name" value="Periplasmic binding protein-like II"/>
    <property type="match status" value="1"/>
</dbReference>
<dbReference type="PANTHER" id="PTHR30290:SF9">
    <property type="entry name" value="OLIGOPEPTIDE-BINDING PROTEIN APPA"/>
    <property type="match status" value="1"/>
</dbReference>
<dbReference type="PIRSF" id="PIRSF002741">
    <property type="entry name" value="MppA"/>
    <property type="match status" value="1"/>
</dbReference>
<gene>
    <name evidence="6" type="ORF">A3A79_00145</name>
</gene>
<feature type="domain" description="Solute-binding protein family 5" evidence="5">
    <location>
        <begin position="91"/>
        <end position="387"/>
    </location>
</feature>
<evidence type="ECO:0000256" key="2">
    <source>
        <dbReference type="ARBA" id="ARBA00022448"/>
    </source>
</evidence>
<dbReference type="InterPro" id="IPR030678">
    <property type="entry name" value="Peptide/Ni-bd"/>
</dbReference>
<evidence type="ECO:0000313" key="6">
    <source>
        <dbReference type="EMBL" id="OGG23618.1"/>
    </source>
</evidence>
<keyword evidence="4" id="KW-0812">Transmembrane</keyword>
<dbReference type="Pfam" id="PF00496">
    <property type="entry name" value="SBP_bac_5"/>
    <property type="match status" value="1"/>
</dbReference>
<keyword evidence="3" id="KW-0732">Signal</keyword>
<dbReference type="Gene3D" id="3.10.105.10">
    <property type="entry name" value="Dipeptide-binding Protein, Domain 3"/>
    <property type="match status" value="1"/>
</dbReference>
<dbReference type="Proteomes" id="UP000178759">
    <property type="component" value="Unassembled WGS sequence"/>
</dbReference>
<dbReference type="Gene3D" id="3.40.190.10">
    <property type="entry name" value="Periplasmic binding protein-like II"/>
    <property type="match status" value="1"/>
</dbReference>
<sequence length="449" mass="50619">MSIIPMRRIRFLFWVVRELTGKYKRSLLIGFLIGLAVAFAIGRFSITLSSQLFTKTVRVGIIGEFTPTTLPIKIQQKISNGLTQLSADGSPQASLALSWESTESGRLFLFHLRDGLTWHNEKSVSAKDINYNIRGATLNPIDERTLEVHLSTAYSPFPVLVAKPIFQAGLRGFGPYKVSAIRLKGDKVDYIKLVPFKDDTLPVTEYRFYRTEALATLAYKRGDVDILEDMSSAQALSQWGQTTVIEETNFQRIVTLFFNQKKQLLMEKGIRQALGYAVGELPGERAYSPFSKLSWAYTDKVKKYDSDIVQAKKLFSASNVGSQSATLTLSTFPSYLEVANSIAQSWTDLGLPTTVRVISSVTDDYDVLLSAAELPPDPDQYPFWHSTQTQTNITSYVNVKIDKLLEDGRQETDPEKRKLIYGDFQRRLTDDAPAIFLYHPKTYTIKRGK</sequence>
<feature type="transmembrane region" description="Helical" evidence="4">
    <location>
        <begin position="27"/>
        <end position="46"/>
    </location>
</feature>
<evidence type="ECO:0000256" key="4">
    <source>
        <dbReference type="SAM" id="Phobius"/>
    </source>
</evidence>
<dbReference type="GO" id="GO:0015833">
    <property type="term" value="P:peptide transport"/>
    <property type="evidence" value="ECO:0007669"/>
    <property type="project" value="TreeGrafter"/>
</dbReference>
<accession>A0A1F6AFT7</accession>
<comment type="similarity">
    <text evidence="1">Belongs to the bacterial solute-binding protein 5 family.</text>
</comment>
<keyword evidence="4" id="KW-1133">Transmembrane helix</keyword>
<dbReference type="CDD" id="cd00995">
    <property type="entry name" value="PBP2_NikA_DppA_OppA_like"/>
    <property type="match status" value="1"/>
</dbReference>
<evidence type="ECO:0000256" key="1">
    <source>
        <dbReference type="ARBA" id="ARBA00005695"/>
    </source>
</evidence>
<dbReference type="GO" id="GO:0043190">
    <property type="term" value="C:ATP-binding cassette (ABC) transporter complex"/>
    <property type="evidence" value="ECO:0007669"/>
    <property type="project" value="InterPro"/>
</dbReference>
<dbReference type="STRING" id="1798392.A3A79_00145"/>
<reference evidence="6 7" key="1">
    <citation type="journal article" date="2016" name="Nat. Commun.">
        <title>Thousands of microbial genomes shed light on interconnected biogeochemical processes in an aquifer system.</title>
        <authorList>
            <person name="Anantharaman K."/>
            <person name="Brown C.T."/>
            <person name="Hug L.A."/>
            <person name="Sharon I."/>
            <person name="Castelle C.J."/>
            <person name="Probst A.J."/>
            <person name="Thomas B.C."/>
            <person name="Singh A."/>
            <person name="Wilkins M.J."/>
            <person name="Karaoz U."/>
            <person name="Brodie E.L."/>
            <person name="Williams K.H."/>
            <person name="Hubbard S.S."/>
            <person name="Banfield J.F."/>
        </authorList>
    </citation>
    <scope>NUCLEOTIDE SEQUENCE [LARGE SCALE GENOMIC DNA]</scope>
</reference>
<dbReference type="InterPro" id="IPR039424">
    <property type="entry name" value="SBP_5"/>
</dbReference>
<dbReference type="GO" id="GO:0042597">
    <property type="term" value="C:periplasmic space"/>
    <property type="evidence" value="ECO:0007669"/>
    <property type="project" value="UniProtKB-ARBA"/>
</dbReference>
<comment type="caution">
    <text evidence="6">The sequence shown here is derived from an EMBL/GenBank/DDBJ whole genome shotgun (WGS) entry which is preliminary data.</text>
</comment>
<keyword evidence="4" id="KW-0472">Membrane</keyword>
<dbReference type="PANTHER" id="PTHR30290">
    <property type="entry name" value="PERIPLASMIC BINDING COMPONENT OF ABC TRANSPORTER"/>
    <property type="match status" value="1"/>
</dbReference>
<evidence type="ECO:0000259" key="5">
    <source>
        <dbReference type="Pfam" id="PF00496"/>
    </source>
</evidence>
<protein>
    <recommendedName>
        <fullName evidence="5">Solute-binding protein family 5 domain-containing protein</fullName>
    </recommendedName>
</protein>
<evidence type="ECO:0000256" key="3">
    <source>
        <dbReference type="ARBA" id="ARBA00022729"/>
    </source>
</evidence>
<dbReference type="Gene3D" id="3.90.76.10">
    <property type="entry name" value="Dipeptide-binding Protein, Domain 1"/>
    <property type="match status" value="1"/>
</dbReference>
<keyword evidence="2" id="KW-0813">Transport</keyword>
<evidence type="ECO:0000313" key="7">
    <source>
        <dbReference type="Proteomes" id="UP000178759"/>
    </source>
</evidence>
<organism evidence="6 7">
    <name type="scientific">Candidatus Gottesmanbacteria bacterium RIFCSPLOWO2_01_FULL_43_11b</name>
    <dbReference type="NCBI Taxonomy" id="1798392"/>
    <lineage>
        <taxon>Bacteria</taxon>
        <taxon>Candidatus Gottesmaniibacteriota</taxon>
    </lineage>
</organism>